<dbReference type="EMBL" id="JAPFFK010000012">
    <property type="protein sequence ID" value="KAJ6731881.1"/>
    <property type="molecule type" value="Genomic_DNA"/>
</dbReference>
<name>A0A9Q0UKL3_SALPP</name>
<organism evidence="2 3">
    <name type="scientific">Salix purpurea</name>
    <name type="common">Purple osier willow</name>
    <dbReference type="NCBI Taxonomy" id="77065"/>
    <lineage>
        <taxon>Eukaryota</taxon>
        <taxon>Viridiplantae</taxon>
        <taxon>Streptophyta</taxon>
        <taxon>Embryophyta</taxon>
        <taxon>Tracheophyta</taxon>
        <taxon>Spermatophyta</taxon>
        <taxon>Magnoliopsida</taxon>
        <taxon>eudicotyledons</taxon>
        <taxon>Gunneridae</taxon>
        <taxon>Pentapetalae</taxon>
        <taxon>rosids</taxon>
        <taxon>fabids</taxon>
        <taxon>Malpighiales</taxon>
        <taxon>Salicaceae</taxon>
        <taxon>Saliceae</taxon>
        <taxon>Salix</taxon>
    </lineage>
</organism>
<keyword evidence="3" id="KW-1185">Reference proteome</keyword>
<evidence type="ECO:0000313" key="2">
    <source>
        <dbReference type="EMBL" id="KAJ6731881.1"/>
    </source>
</evidence>
<feature type="compositionally biased region" description="Low complexity" evidence="1">
    <location>
        <begin position="49"/>
        <end position="61"/>
    </location>
</feature>
<proteinExistence type="predicted"/>
<dbReference type="Proteomes" id="UP001151532">
    <property type="component" value="Chromosome 18"/>
</dbReference>
<evidence type="ECO:0000256" key="1">
    <source>
        <dbReference type="SAM" id="MobiDB-lite"/>
    </source>
</evidence>
<reference evidence="2" key="1">
    <citation type="submission" date="2022-11" db="EMBL/GenBank/DDBJ databases">
        <authorList>
            <person name="Hyden B.L."/>
            <person name="Feng K."/>
            <person name="Yates T."/>
            <person name="Jawdy S."/>
            <person name="Smart L.B."/>
            <person name="Muchero W."/>
        </authorList>
    </citation>
    <scope>NUCLEOTIDE SEQUENCE</scope>
    <source>
        <tissue evidence="2">Shoot tip</tissue>
    </source>
</reference>
<accession>A0A9Q0UKL3</accession>
<feature type="compositionally biased region" description="Polar residues" evidence="1">
    <location>
        <begin position="62"/>
        <end position="72"/>
    </location>
</feature>
<gene>
    <name evidence="2" type="ORF">OIU79_003080</name>
</gene>
<dbReference type="AlphaFoldDB" id="A0A9Q0UKL3"/>
<evidence type="ECO:0000313" key="3">
    <source>
        <dbReference type="Proteomes" id="UP001151532"/>
    </source>
</evidence>
<evidence type="ECO:0008006" key="4">
    <source>
        <dbReference type="Google" id="ProtNLM"/>
    </source>
</evidence>
<feature type="region of interest" description="Disordered" evidence="1">
    <location>
        <begin position="49"/>
        <end position="92"/>
    </location>
</feature>
<dbReference type="OrthoDB" id="44015at2759"/>
<sequence>MANPMMQTAMHDPFFASNTIAAPHSVQMSQMASQQHAYMLQQQQQQQQQQMMMMMGQQHQQPSNHFGNTYGSSVHPYGSGMPPVQAYNPYSG</sequence>
<protein>
    <recommendedName>
        <fullName evidence="4">Clathrin assembly protein</fullName>
    </recommendedName>
</protein>
<comment type="caution">
    <text evidence="2">The sequence shown here is derived from an EMBL/GenBank/DDBJ whole genome shotgun (WGS) entry which is preliminary data.</text>
</comment>
<reference evidence="2" key="2">
    <citation type="journal article" date="2023" name="Int. J. Mol. Sci.">
        <title>De Novo Assembly and Annotation of 11 Diverse Shrub Willow (Salix) Genomes Reveals Novel Gene Organization in Sex-Linked Regions.</title>
        <authorList>
            <person name="Hyden B."/>
            <person name="Feng K."/>
            <person name="Yates T.B."/>
            <person name="Jawdy S."/>
            <person name="Cereghino C."/>
            <person name="Smart L.B."/>
            <person name="Muchero W."/>
        </authorList>
    </citation>
    <scope>NUCLEOTIDE SEQUENCE</scope>
    <source>
        <tissue evidence="2">Shoot tip</tissue>
    </source>
</reference>